<dbReference type="EMBL" id="AB996600">
    <property type="protein sequence ID" value="BAS01626.1"/>
    <property type="molecule type" value="Genomic_DNA"/>
</dbReference>
<comment type="subcellular location">
    <subcellularLocation>
        <location evidence="1">Nucleus</location>
    </subcellularLocation>
</comment>
<evidence type="ECO:0000256" key="2">
    <source>
        <dbReference type="ARBA" id="ARBA00005287"/>
    </source>
</evidence>
<dbReference type="InterPro" id="IPR001748">
    <property type="entry name" value="BUD31"/>
</dbReference>
<proteinExistence type="inferred from homology"/>
<comment type="similarity">
    <text evidence="2">Belongs to the BUD31 (G10) family.</text>
</comment>
<evidence type="ECO:0000313" key="4">
    <source>
        <dbReference type="EMBL" id="BAS01626.1"/>
    </source>
</evidence>
<dbReference type="PANTHER" id="PTHR19411:SF0">
    <property type="entry name" value="PROTEIN BUD31 HOMOLOG"/>
    <property type="match status" value="1"/>
</dbReference>
<keyword evidence="4" id="KW-0542">Nucleomorph</keyword>
<evidence type="ECO:0000256" key="1">
    <source>
        <dbReference type="ARBA" id="ARBA00004123"/>
    </source>
</evidence>
<reference evidence="4" key="1">
    <citation type="journal article" date="2015" name="Genome Biol. Evol.">
        <title>Nucleomorph Genome Sequences of Two Chlorarachniophytes, Amorphochlora amoebiformis and Lotharella vacuolata.</title>
        <authorList>
            <person name="Suzuki S."/>
            <person name="Shirato S."/>
            <person name="Hirakawa Y."/>
            <person name="Ishida K."/>
        </authorList>
    </citation>
    <scope>NUCLEOTIDE SEQUENCE</scope>
    <source>
        <strain evidence="4">CCMP240</strain>
    </source>
</reference>
<dbReference type="AlphaFoldDB" id="A0A0H5BHC8"/>
<sequence>MKKISNIEKKFINKIITIFSKRFEVILKNNEKTDYKIIFWKIHRLHWEKNRFIFDLKYNQKVISNNIVNIQLYQIAHLYSNNNIDKGLFKLWKKKGYEIICSLIAIGDKKENKRISLICRVPLLLRIGKTKVEPDITTGCISCVSGDSLNGKPLWWNSKVMNNFCKIIINKPLRIYKKIF</sequence>
<accession>A0A0H5BHC8</accession>
<keyword evidence="3" id="KW-0539">Nucleus</keyword>
<dbReference type="Pfam" id="PF01125">
    <property type="entry name" value="BUD31"/>
    <property type="match status" value="1"/>
</dbReference>
<name>A0A0H5BHC8_9EUKA</name>
<evidence type="ECO:0000256" key="3">
    <source>
        <dbReference type="ARBA" id="ARBA00023242"/>
    </source>
</evidence>
<organism evidence="4">
    <name type="scientific">Lotharella vacuolata</name>
    <dbReference type="NCBI Taxonomy" id="74820"/>
    <lineage>
        <taxon>Eukaryota</taxon>
        <taxon>Sar</taxon>
        <taxon>Rhizaria</taxon>
        <taxon>Cercozoa</taxon>
        <taxon>Chlorarachniophyceae</taxon>
        <taxon>Lotharella</taxon>
    </lineage>
</organism>
<protein>
    <submittedName>
        <fullName evidence="4">G10 transcription factor</fullName>
    </submittedName>
</protein>
<dbReference type="GO" id="GO:0005681">
    <property type="term" value="C:spliceosomal complex"/>
    <property type="evidence" value="ECO:0007669"/>
    <property type="project" value="TreeGrafter"/>
</dbReference>
<dbReference type="PANTHER" id="PTHR19411">
    <property type="entry name" value="PROTEIN BUD31-RELATED"/>
    <property type="match status" value="1"/>
</dbReference>
<gene>
    <name evidence="4" type="primary">G10</name>
</gene>
<dbReference type="GO" id="GO:0000398">
    <property type="term" value="P:mRNA splicing, via spliceosome"/>
    <property type="evidence" value="ECO:0007669"/>
    <property type="project" value="TreeGrafter"/>
</dbReference>
<geneLocation type="nucleomorph" evidence="4"/>